<sequence>MAVLVGDSDCVIAVQPTDSAFIPDPAMSRDEMKQLQRQVADAACWQDALTVNPTMIRWEPAETSHDTTQQTTVTSTTAVSDQNADETQPLVAGVDQAFHTEESEAISAIVLTRGATVVDRVAAITDLSIPYIPGLLSFREGGPILAAFEAVSQKPDIVMFDGSGRMHYRQAGLATHLGVVLDIPTIGVAKSLLCGAPESDTEQRPAGWQTPIYADETVVNADTETIIGHALQTRQYDSRQIINPVYVSPGHRVSATTAVEITHALCDGYKLPEPTRRADAYADEVKRNHSNN</sequence>
<protein>
    <recommendedName>
        <fullName evidence="7">Endonuclease V</fullName>
        <ecNumber evidence="7">3.1.21.7</ecNumber>
    </recommendedName>
    <alternativeName>
        <fullName evidence="7">Deoxyinosine 3'endonuclease</fullName>
    </alternativeName>
    <alternativeName>
        <fullName evidence="7">Deoxyribonuclease V</fullName>
        <shortName evidence="7">DNase V</shortName>
    </alternativeName>
</protein>
<dbReference type="EMBL" id="KE356560">
    <property type="protein sequence ID" value="ERG90429.1"/>
    <property type="molecule type" value="Genomic_DNA"/>
</dbReference>
<dbReference type="AlphaFoldDB" id="U1MLC2"/>
<dbReference type="GO" id="GO:0006281">
    <property type="term" value="P:DNA repair"/>
    <property type="evidence" value="ECO:0007669"/>
    <property type="project" value="UniProtKB-UniRule"/>
</dbReference>
<reference evidence="8 9" key="1">
    <citation type="journal article" date="2013" name="PLoS ONE">
        <title>Assembly-driven community genomics of a hypersaline microbial ecosystem.</title>
        <authorList>
            <person name="Podell S."/>
            <person name="Ugalde J.A."/>
            <person name="Narasingarao P."/>
            <person name="Banfield J.F."/>
            <person name="Heidelberg K.B."/>
            <person name="Allen E.E."/>
        </authorList>
    </citation>
    <scope>NUCLEOTIDE SEQUENCE [LARGE SCALE GENOMIC DNA]</scope>
    <source>
        <strain evidence="9">J07HQW1</strain>
    </source>
</reference>
<organism evidence="8 9">
    <name type="scientific">Haloquadratum walsbyi J07HQW1</name>
    <dbReference type="NCBI Taxonomy" id="1238424"/>
    <lineage>
        <taxon>Archaea</taxon>
        <taxon>Methanobacteriati</taxon>
        <taxon>Methanobacteriota</taxon>
        <taxon>Stenosarchaea group</taxon>
        <taxon>Halobacteria</taxon>
        <taxon>Halobacteriales</taxon>
        <taxon>Haloferacaceae</taxon>
        <taxon>Haloquadratum</taxon>
    </lineage>
</organism>
<dbReference type="PANTHER" id="PTHR28511">
    <property type="entry name" value="ENDONUCLEASE V"/>
    <property type="match status" value="1"/>
</dbReference>
<dbReference type="HOGENOM" id="CLU_047631_2_0_2"/>
<feature type="binding site" evidence="7">
    <location>
        <position position="161"/>
    </location>
    <ligand>
        <name>Mg(2+)</name>
        <dbReference type="ChEBI" id="CHEBI:18420"/>
    </ligand>
</feature>
<evidence type="ECO:0000256" key="4">
    <source>
        <dbReference type="ARBA" id="ARBA00022722"/>
    </source>
</evidence>
<comment type="cofactor">
    <cofactor evidence="7">
        <name>Mg(2+)</name>
        <dbReference type="ChEBI" id="CHEBI:18420"/>
    </cofactor>
</comment>
<feature type="site" description="Interaction with target DNA" evidence="7">
    <location>
        <position position="131"/>
    </location>
</feature>
<dbReference type="GO" id="GO:0005737">
    <property type="term" value="C:cytoplasm"/>
    <property type="evidence" value="ECO:0007669"/>
    <property type="project" value="UniProtKB-SubCell"/>
</dbReference>
<comment type="similarity">
    <text evidence="7">Belongs to the endonuclease V family.</text>
</comment>
<evidence type="ECO:0000256" key="7">
    <source>
        <dbReference type="HAMAP-Rule" id="MF_00801"/>
    </source>
</evidence>
<dbReference type="Pfam" id="PF04493">
    <property type="entry name" value="Endonuclease_5"/>
    <property type="match status" value="1"/>
</dbReference>
<keyword evidence="3 7" id="KW-0963">Cytoplasm</keyword>
<evidence type="ECO:0000256" key="5">
    <source>
        <dbReference type="ARBA" id="ARBA00022759"/>
    </source>
</evidence>
<dbReference type="HAMAP" id="MF_00801">
    <property type="entry name" value="Endonuclease_5"/>
    <property type="match status" value="1"/>
</dbReference>
<comment type="function">
    <text evidence="7">DNA repair enzyme involved in the repair of deaminated bases. Selectively cleaves double-stranded DNA at the second phosphodiester bond 3' to a deoxyinosine leaving behind the intact lesion on the nicked DNA.</text>
</comment>
<dbReference type="Gene3D" id="3.30.2170.10">
    <property type="entry name" value="archaeoglobus fulgidus dsm 4304 superfamily"/>
    <property type="match status" value="1"/>
</dbReference>
<feature type="binding site" evidence="7">
    <location>
        <position position="95"/>
    </location>
    <ligand>
        <name>Mg(2+)</name>
        <dbReference type="ChEBI" id="CHEBI:18420"/>
    </ligand>
</feature>
<dbReference type="STRING" id="1238424.J07HQW1_00450"/>
<dbReference type="Proteomes" id="UP000030649">
    <property type="component" value="Unassembled WGS sequence"/>
</dbReference>
<keyword evidence="5 7" id="KW-0255">Endonuclease</keyword>
<gene>
    <name evidence="7" type="primary">nfi</name>
    <name evidence="8" type="ORF">J07HQW1_00450</name>
</gene>
<dbReference type="PANTHER" id="PTHR28511:SF1">
    <property type="entry name" value="ENDONUCLEASE V"/>
    <property type="match status" value="1"/>
</dbReference>
<evidence type="ECO:0000256" key="2">
    <source>
        <dbReference type="ARBA" id="ARBA00004496"/>
    </source>
</evidence>
<dbReference type="GO" id="GO:0003727">
    <property type="term" value="F:single-stranded RNA binding"/>
    <property type="evidence" value="ECO:0007669"/>
    <property type="project" value="TreeGrafter"/>
</dbReference>
<comment type="subcellular location">
    <subcellularLocation>
        <location evidence="2 7">Cytoplasm</location>
    </subcellularLocation>
</comment>
<accession>U1MLC2</accession>
<dbReference type="GO" id="GO:0043737">
    <property type="term" value="F:deoxyribonuclease V activity"/>
    <property type="evidence" value="ECO:0007669"/>
    <property type="project" value="UniProtKB-UniRule"/>
</dbReference>
<keyword evidence="7" id="KW-0227">DNA damage</keyword>
<keyword evidence="7" id="KW-0234">DNA repair</keyword>
<proteinExistence type="inferred from homology"/>
<evidence type="ECO:0000256" key="3">
    <source>
        <dbReference type="ARBA" id="ARBA00022490"/>
    </source>
</evidence>
<keyword evidence="4 7" id="KW-0540">Nuclease</keyword>
<evidence type="ECO:0000313" key="8">
    <source>
        <dbReference type="EMBL" id="ERG90429.1"/>
    </source>
</evidence>
<dbReference type="InterPro" id="IPR007581">
    <property type="entry name" value="Endonuclease-V"/>
</dbReference>
<dbReference type="CDD" id="cd06559">
    <property type="entry name" value="Endonuclease_V"/>
    <property type="match status" value="1"/>
</dbReference>
<dbReference type="EC" id="3.1.21.7" evidence="7"/>
<evidence type="ECO:0000256" key="1">
    <source>
        <dbReference type="ARBA" id="ARBA00001835"/>
    </source>
</evidence>
<evidence type="ECO:0000313" key="9">
    <source>
        <dbReference type="Proteomes" id="UP000030649"/>
    </source>
</evidence>
<keyword evidence="7" id="KW-0479">Metal-binding</keyword>
<dbReference type="GO" id="GO:0016891">
    <property type="term" value="F:RNA endonuclease activity producing 5'-phosphomonoesters, hydrolytic mechanism"/>
    <property type="evidence" value="ECO:0007669"/>
    <property type="project" value="TreeGrafter"/>
</dbReference>
<comment type="catalytic activity">
    <reaction evidence="1 7">
        <text>Endonucleolytic cleavage at apurinic or apyrimidinic sites to products with a 5'-phosphate.</text>
        <dbReference type="EC" id="3.1.21.7"/>
    </reaction>
</comment>
<evidence type="ECO:0000256" key="6">
    <source>
        <dbReference type="ARBA" id="ARBA00022801"/>
    </source>
</evidence>
<dbReference type="GO" id="GO:0000287">
    <property type="term" value="F:magnesium ion binding"/>
    <property type="evidence" value="ECO:0007669"/>
    <property type="project" value="UniProtKB-UniRule"/>
</dbReference>
<name>U1MLC2_9EURY</name>
<keyword evidence="7" id="KW-0460">Magnesium</keyword>
<keyword evidence="6 7" id="KW-0378">Hydrolase</keyword>